<reference evidence="6 7" key="2">
    <citation type="submission" date="2019-07" db="EMBL/GenBank/DDBJ databases">
        <title>Algibacter marinivivus sp. nov., isolated from the surface of a marine red alga.</title>
        <authorList>
            <person name="Zhong X."/>
            <person name="Xu W."/>
            <person name="Zhang Y."/>
            <person name="Zhang Q."/>
            <person name="Du Z."/>
        </authorList>
    </citation>
    <scope>NUCLEOTIDE SEQUENCE [LARGE SCALE GENOMIC DNA]</scope>
    <source>
        <strain evidence="6 7">RU-4-M-4</strain>
    </source>
</reference>
<evidence type="ECO:0000256" key="2">
    <source>
        <dbReference type="SAM" id="Phobius"/>
    </source>
</evidence>
<feature type="region of interest" description="Disordered" evidence="1">
    <location>
        <begin position="326"/>
        <end position="361"/>
    </location>
</feature>
<evidence type="ECO:0000259" key="4">
    <source>
        <dbReference type="Pfam" id="PF04536"/>
    </source>
</evidence>
<dbReference type="Proteomes" id="UP000322315">
    <property type="component" value="Unassembled WGS sequence"/>
</dbReference>
<feature type="transmembrane region" description="Helical" evidence="2">
    <location>
        <begin position="276"/>
        <end position="301"/>
    </location>
</feature>
<evidence type="ECO:0000256" key="1">
    <source>
        <dbReference type="SAM" id="MobiDB-lite"/>
    </source>
</evidence>
<evidence type="ECO:0000313" key="7">
    <source>
        <dbReference type="Proteomes" id="UP000315145"/>
    </source>
</evidence>
<sequence>MIKLKLIFFFLVICIQNSNAQIEYSILTEIVTDNAALFRESETLELRQKLTAYETETSHQIVVLTINNLGNNTVEGYAYQVFNTNKLGQKNKDNGLLILISKNDRKFRIEVGKGLEPIITDAFASRIISNIMTPKFKEGLFYEGVDLGTSEIIKLINDPKYRDEFAQVIEDEGKIPLWGKILFGLVLTLFFGIFIGAGSAIFYSGFKRLINLFRGLITGKVSVLMFPVYMIHSVFMIGFSLPFIIMPLFFAGLIIGSQMDSNFQFDPFKYVENASFISITNAVSFAALIFLIIPLGIAYFTRSKTLYQPIKFSLLKSNKAFISKNFSSSGTSSSRSYSSSSSSSFSGGGGSSGGGGASGSW</sequence>
<reference evidence="5" key="3">
    <citation type="submission" date="2019-09" db="EMBL/GenBank/DDBJ databases">
        <authorList>
            <person name="Zhang D.-C."/>
        </authorList>
    </citation>
    <scope>NUCLEOTIDE SEQUENCE</scope>
    <source>
        <strain evidence="5">RU-4-M-4</strain>
    </source>
</reference>
<evidence type="ECO:0000256" key="3">
    <source>
        <dbReference type="SAM" id="SignalP"/>
    </source>
</evidence>
<dbReference type="OrthoDB" id="9810918at2"/>
<keyword evidence="2" id="KW-0812">Transmembrane</keyword>
<evidence type="ECO:0000313" key="5">
    <source>
        <dbReference type="EMBL" id="KAA5827447.1"/>
    </source>
</evidence>
<dbReference type="AlphaFoldDB" id="A0A5M7BG45"/>
<keyword evidence="7" id="KW-1185">Reference proteome</keyword>
<accession>A0A5M7BG45</accession>
<dbReference type="Pfam" id="PF04536">
    <property type="entry name" value="TPM_phosphatase"/>
    <property type="match status" value="1"/>
</dbReference>
<dbReference type="Proteomes" id="UP000315145">
    <property type="component" value="Unassembled WGS sequence"/>
</dbReference>
<dbReference type="PANTHER" id="PTHR30373">
    <property type="entry name" value="UPF0603 PROTEIN YGCG"/>
    <property type="match status" value="1"/>
</dbReference>
<organism evidence="5 8">
    <name type="scientific">Algibacter amylolyticus</name>
    <dbReference type="NCBI Taxonomy" id="1608400"/>
    <lineage>
        <taxon>Bacteria</taxon>
        <taxon>Pseudomonadati</taxon>
        <taxon>Bacteroidota</taxon>
        <taxon>Flavobacteriia</taxon>
        <taxon>Flavobacteriales</taxon>
        <taxon>Flavobacteriaceae</taxon>
        <taxon>Algibacter</taxon>
    </lineage>
</organism>
<dbReference type="PANTHER" id="PTHR30373:SF2">
    <property type="entry name" value="UPF0603 PROTEIN YGCG"/>
    <property type="match status" value="1"/>
</dbReference>
<proteinExistence type="predicted"/>
<feature type="transmembrane region" description="Helical" evidence="2">
    <location>
        <begin position="223"/>
        <end position="256"/>
    </location>
</feature>
<feature type="transmembrane region" description="Helical" evidence="2">
    <location>
        <begin position="181"/>
        <end position="203"/>
    </location>
</feature>
<name>A0A5M7BG45_9FLAO</name>
<feature type="compositionally biased region" description="Gly residues" evidence="1">
    <location>
        <begin position="346"/>
        <end position="361"/>
    </location>
</feature>
<dbReference type="Gene3D" id="3.10.310.50">
    <property type="match status" value="1"/>
</dbReference>
<dbReference type="RefSeq" id="WP_144114796.1">
    <property type="nucleotide sequence ID" value="NZ_JACHGE010000001.1"/>
</dbReference>
<reference evidence="5 8" key="1">
    <citation type="journal article" date="2015" name="Int. J. Syst. Evol. Microbiol.">
        <title>Algibacter amylolyticus sp. nov., isolated from intertidal sediment.</title>
        <authorList>
            <person name="Zhang D.C."/>
            <person name="Wu J."/>
            <person name="Neuner K."/>
            <person name="Yao J."/>
            <person name="Margesin R."/>
        </authorList>
    </citation>
    <scope>NUCLEOTIDE SEQUENCE [LARGE SCALE GENOMIC DNA]</scope>
    <source>
        <strain evidence="5 8">RU-4-M-4</strain>
    </source>
</reference>
<gene>
    <name evidence="5" type="ORF">F2B50_00965</name>
    <name evidence="6" type="ORF">FPF71_00965</name>
</gene>
<keyword evidence="2" id="KW-1133">Transmembrane helix</keyword>
<comment type="caution">
    <text evidence="5">The sequence shown here is derived from an EMBL/GenBank/DDBJ whole genome shotgun (WGS) entry which is preliminary data.</text>
</comment>
<evidence type="ECO:0000313" key="8">
    <source>
        <dbReference type="Proteomes" id="UP000322315"/>
    </source>
</evidence>
<dbReference type="EMBL" id="VWRS01000001">
    <property type="protein sequence ID" value="KAA5827447.1"/>
    <property type="molecule type" value="Genomic_DNA"/>
</dbReference>
<keyword evidence="3" id="KW-0732">Signal</keyword>
<dbReference type="InterPro" id="IPR007621">
    <property type="entry name" value="TPM_dom"/>
</dbReference>
<keyword evidence="2" id="KW-0472">Membrane</keyword>
<protein>
    <submittedName>
        <fullName evidence="5">TPM domain-containing protein</fullName>
    </submittedName>
</protein>
<feature type="signal peptide" evidence="3">
    <location>
        <begin position="1"/>
        <end position="20"/>
    </location>
</feature>
<feature type="domain" description="TPM" evidence="4">
    <location>
        <begin position="31"/>
        <end position="154"/>
    </location>
</feature>
<dbReference type="EMBL" id="VMBF01000001">
    <property type="protein sequence ID" value="TSJ81692.1"/>
    <property type="molecule type" value="Genomic_DNA"/>
</dbReference>
<evidence type="ECO:0000313" key="6">
    <source>
        <dbReference type="EMBL" id="TSJ81692.1"/>
    </source>
</evidence>
<feature type="chain" id="PRO_5024329062" evidence="3">
    <location>
        <begin position="21"/>
        <end position="361"/>
    </location>
</feature>
<feature type="compositionally biased region" description="Low complexity" evidence="1">
    <location>
        <begin position="327"/>
        <end position="345"/>
    </location>
</feature>